<evidence type="ECO:0000256" key="6">
    <source>
        <dbReference type="ARBA" id="ARBA00023002"/>
    </source>
</evidence>
<keyword evidence="4" id="KW-0732">Signal</keyword>
<proteinExistence type="inferred from homology"/>
<sequence length="472" mass="52671">MKVPKIAIIGGGIGGTATSYFLQQLFGAGKVDIDIYEARQIGGRLATVDVSGRNYETGGSIIHPRNKYMVSFVKNFGLKPRQTSTGSCMGLWDGSKFVFTESSWEPLTYIKMLWRYGYGTFKLKNYIDDMLTKFESIYTLQNKGEAFWTVNDLLKAMNPQFESDQRIKTGLGFKKLGFSDLLIDEIVAASIRVNYGQDLMVHKFVGSVSVAGATGDLWAVDGGNFRVAEKLLEASEAQLVRDRVVKISTASNGKLIVQRHGTNVENDPSDLSRVYDIVVLAAPLQSNADSSIDLSEYPDRVWAGPYHHTVSTILQGKLNQSFFGYSEDETMPDEILSTTGGLFFNSVSRIQPVDLSFGEKISDVWKVFSPVPLSDGELNLLFKKYNKNSVKVNDWLAYPHYARPPSSNVFRIHRNFYYLNAIEWAASAMEMSVIAAKNIALLAFKNFLNEPIRATRPLKAVHSLEGKSYDEL</sequence>
<reference evidence="9" key="1">
    <citation type="submission" date="2021-07" db="EMBL/GenBank/DDBJ databases">
        <authorList>
            <person name="Catto M.A."/>
            <person name="Jacobson A."/>
            <person name="Kennedy G."/>
            <person name="Labadie P."/>
            <person name="Hunt B.G."/>
            <person name="Srinivasan R."/>
        </authorList>
    </citation>
    <scope>NUCLEOTIDE SEQUENCE</scope>
    <source>
        <strain evidence="9">PL_HMW_Pooled</strain>
        <tissue evidence="9">Head</tissue>
    </source>
</reference>
<comment type="cofactor">
    <cofactor evidence="1">
        <name>FAD</name>
        <dbReference type="ChEBI" id="CHEBI:57692"/>
    </cofactor>
</comment>
<gene>
    <name evidence="9" type="ORF">KUF71_017691</name>
</gene>
<dbReference type="Pfam" id="PF13450">
    <property type="entry name" value="NAD_binding_8"/>
    <property type="match status" value="1"/>
</dbReference>
<dbReference type="AlphaFoldDB" id="A0AAE1HXX7"/>
<protein>
    <submittedName>
        <fullName evidence="9">Prenylcysteine oxidase</fullName>
    </submittedName>
</protein>
<evidence type="ECO:0000256" key="5">
    <source>
        <dbReference type="ARBA" id="ARBA00022827"/>
    </source>
</evidence>
<evidence type="ECO:0000256" key="2">
    <source>
        <dbReference type="ARBA" id="ARBA00009967"/>
    </source>
</evidence>
<keyword evidence="5" id="KW-0274">FAD</keyword>
<dbReference type="PANTHER" id="PTHR15944:SF0">
    <property type="entry name" value="PRENYLCYSTEINE LYASE DOMAIN-CONTAINING PROTEIN"/>
    <property type="match status" value="1"/>
</dbReference>
<keyword evidence="10" id="KW-1185">Reference proteome</keyword>
<reference evidence="9" key="2">
    <citation type="journal article" date="2023" name="BMC Genomics">
        <title>Pest status, molecular evolution, and epigenetic factors derived from the genome assembly of Frankliniella fusca, a thysanopteran phytovirus vector.</title>
        <authorList>
            <person name="Catto M.A."/>
            <person name="Labadie P.E."/>
            <person name="Jacobson A.L."/>
            <person name="Kennedy G.G."/>
            <person name="Srinivasan R."/>
            <person name="Hunt B.G."/>
        </authorList>
    </citation>
    <scope>NUCLEOTIDE SEQUENCE</scope>
    <source>
        <strain evidence="9">PL_HMW_Pooled</strain>
    </source>
</reference>
<keyword evidence="3" id="KW-0285">Flavoprotein</keyword>
<evidence type="ECO:0000256" key="3">
    <source>
        <dbReference type="ARBA" id="ARBA00022630"/>
    </source>
</evidence>
<name>A0AAE1HXX7_9NEOP</name>
<dbReference type="Pfam" id="PF07156">
    <property type="entry name" value="Prenylcys_lyase"/>
    <property type="match status" value="1"/>
</dbReference>
<keyword evidence="6" id="KW-0560">Oxidoreductase</keyword>
<evidence type="ECO:0000256" key="7">
    <source>
        <dbReference type="ARBA" id="ARBA00023180"/>
    </source>
</evidence>
<evidence type="ECO:0000259" key="8">
    <source>
        <dbReference type="Pfam" id="PF07156"/>
    </source>
</evidence>
<dbReference type="GO" id="GO:0001735">
    <property type="term" value="F:prenylcysteine oxidase activity"/>
    <property type="evidence" value="ECO:0007669"/>
    <property type="project" value="InterPro"/>
</dbReference>
<comment type="similarity">
    <text evidence="2">Belongs to the prenylcysteine oxidase family.</text>
</comment>
<accession>A0AAE1HXX7</accession>
<dbReference type="Proteomes" id="UP001219518">
    <property type="component" value="Unassembled WGS sequence"/>
</dbReference>
<dbReference type="GO" id="GO:0030327">
    <property type="term" value="P:prenylated protein catabolic process"/>
    <property type="evidence" value="ECO:0007669"/>
    <property type="project" value="TreeGrafter"/>
</dbReference>
<evidence type="ECO:0000256" key="1">
    <source>
        <dbReference type="ARBA" id="ARBA00001974"/>
    </source>
</evidence>
<dbReference type="PANTHER" id="PTHR15944">
    <property type="entry name" value="FARNESYLCYSTEINE LYASE"/>
    <property type="match status" value="1"/>
</dbReference>
<organism evidence="9 10">
    <name type="scientific">Frankliniella fusca</name>
    <dbReference type="NCBI Taxonomy" id="407009"/>
    <lineage>
        <taxon>Eukaryota</taxon>
        <taxon>Metazoa</taxon>
        <taxon>Ecdysozoa</taxon>
        <taxon>Arthropoda</taxon>
        <taxon>Hexapoda</taxon>
        <taxon>Insecta</taxon>
        <taxon>Pterygota</taxon>
        <taxon>Neoptera</taxon>
        <taxon>Paraneoptera</taxon>
        <taxon>Thysanoptera</taxon>
        <taxon>Terebrantia</taxon>
        <taxon>Thripoidea</taxon>
        <taxon>Thripidae</taxon>
        <taxon>Frankliniella</taxon>
    </lineage>
</organism>
<dbReference type="InterPro" id="IPR017046">
    <property type="entry name" value="Prenylcysteine_Oxase1"/>
</dbReference>
<evidence type="ECO:0000313" key="9">
    <source>
        <dbReference type="EMBL" id="KAK3929231.1"/>
    </source>
</evidence>
<dbReference type="Gene3D" id="3.50.50.60">
    <property type="entry name" value="FAD/NAD(P)-binding domain"/>
    <property type="match status" value="1"/>
</dbReference>
<dbReference type="InterPro" id="IPR036188">
    <property type="entry name" value="FAD/NAD-bd_sf"/>
</dbReference>
<dbReference type="SUPFAM" id="SSF51905">
    <property type="entry name" value="FAD/NAD(P)-binding domain"/>
    <property type="match status" value="1"/>
</dbReference>
<dbReference type="InterPro" id="IPR010795">
    <property type="entry name" value="Prenylcys_lyase"/>
</dbReference>
<feature type="domain" description="Prenylcysteine lyase" evidence="8">
    <location>
        <begin position="99"/>
        <end position="449"/>
    </location>
</feature>
<keyword evidence="7" id="KW-0325">Glycoprotein</keyword>
<evidence type="ECO:0000256" key="4">
    <source>
        <dbReference type="ARBA" id="ARBA00022729"/>
    </source>
</evidence>
<comment type="caution">
    <text evidence="9">The sequence shown here is derived from an EMBL/GenBank/DDBJ whole genome shotgun (WGS) entry which is preliminary data.</text>
</comment>
<evidence type="ECO:0000313" key="10">
    <source>
        <dbReference type="Proteomes" id="UP001219518"/>
    </source>
</evidence>
<dbReference type="EMBL" id="JAHWGI010001390">
    <property type="protein sequence ID" value="KAK3929231.1"/>
    <property type="molecule type" value="Genomic_DNA"/>
</dbReference>
<dbReference type="GO" id="GO:0030328">
    <property type="term" value="P:prenylcysteine catabolic process"/>
    <property type="evidence" value="ECO:0007669"/>
    <property type="project" value="InterPro"/>
</dbReference>